<accession>A0AAD9NT27</accession>
<gene>
    <name evidence="12" type="ORF">NP493_403g09016</name>
</gene>
<dbReference type="GO" id="GO:0019265">
    <property type="term" value="P:glycine biosynthetic process, by transamination of glyoxylate"/>
    <property type="evidence" value="ECO:0007669"/>
    <property type="project" value="TreeGrafter"/>
</dbReference>
<dbReference type="Pfam" id="PF00266">
    <property type="entry name" value="Aminotran_5"/>
    <property type="match status" value="1"/>
</dbReference>
<dbReference type="Proteomes" id="UP001209878">
    <property type="component" value="Unassembled WGS sequence"/>
</dbReference>
<dbReference type="PANTHER" id="PTHR21152">
    <property type="entry name" value="AMINOTRANSFERASE CLASS V"/>
    <property type="match status" value="1"/>
</dbReference>
<comment type="catalytic activity">
    <reaction evidence="6">
        <text>glyoxylate + L-alanine = glycine + pyruvate</text>
        <dbReference type="Rhea" id="RHEA:24248"/>
        <dbReference type="ChEBI" id="CHEBI:15361"/>
        <dbReference type="ChEBI" id="CHEBI:36655"/>
        <dbReference type="ChEBI" id="CHEBI:57305"/>
        <dbReference type="ChEBI" id="CHEBI:57972"/>
        <dbReference type="EC" id="2.6.1.44"/>
    </reaction>
</comment>
<protein>
    <recommendedName>
        <fullName evidence="6">Alanine--glyoxylate aminotransferase</fullName>
        <ecNumber evidence="6">2.6.1.44</ecNumber>
    </recommendedName>
</protein>
<dbReference type="InterPro" id="IPR015422">
    <property type="entry name" value="PyrdxlP-dep_Trfase_small"/>
</dbReference>
<evidence type="ECO:0000256" key="9">
    <source>
        <dbReference type="RuleBase" id="RU004075"/>
    </source>
</evidence>
<evidence type="ECO:0000256" key="3">
    <source>
        <dbReference type="ARBA" id="ARBA00022576"/>
    </source>
</evidence>
<dbReference type="GO" id="GO:0008453">
    <property type="term" value="F:alanine-glyoxylate transaminase activity"/>
    <property type="evidence" value="ECO:0007669"/>
    <property type="project" value="UniProtKB-EC"/>
</dbReference>
<dbReference type="InterPro" id="IPR020578">
    <property type="entry name" value="Aminotrans_V_PyrdxlP_BS"/>
</dbReference>
<dbReference type="CDD" id="cd06451">
    <property type="entry name" value="AGAT_like"/>
    <property type="match status" value="1"/>
</dbReference>
<dbReference type="GO" id="GO:0004760">
    <property type="term" value="F:L-serine-pyruvate transaminase activity"/>
    <property type="evidence" value="ECO:0007669"/>
    <property type="project" value="TreeGrafter"/>
</dbReference>
<evidence type="ECO:0000256" key="1">
    <source>
        <dbReference type="ARBA" id="ARBA00001933"/>
    </source>
</evidence>
<dbReference type="GO" id="GO:0005777">
    <property type="term" value="C:peroxisome"/>
    <property type="evidence" value="ECO:0007669"/>
    <property type="project" value="TreeGrafter"/>
</dbReference>
<feature type="modified residue" description="N6-(pyridoxal phosphate)lysine" evidence="8">
    <location>
        <position position="205"/>
    </location>
</feature>
<dbReference type="PROSITE" id="PS00595">
    <property type="entry name" value="AA_TRANSFER_CLASS_5"/>
    <property type="match status" value="1"/>
</dbReference>
<name>A0AAD9NT27_RIDPI</name>
<evidence type="ECO:0000256" key="7">
    <source>
        <dbReference type="PIRSR" id="PIRSR000524-1"/>
    </source>
</evidence>
<evidence type="ECO:0000259" key="11">
    <source>
        <dbReference type="Pfam" id="PF00266"/>
    </source>
</evidence>
<comment type="cofactor">
    <cofactor evidence="1 6 8 10">
        <name>pyridoxal 5'-phosphate</name>
        <dbReference type="ChEBI" id="CHEBI:597326"/>
    </cofactor>
</comment>
<comment type="caution">
    <text evidence="12">The sequence shown here is derived from an EMBL/GenBank/DDBJ whole genome shotgun (WGS) entry which is preliminary data.</text>
</comment>
<dbReference type="PIRSF" id="PIRSF000524">
    <property type="entry name" value="SPT"/>
    <property type="match status" value="1"/>
</dbReference>
<evidence type="ECO:0000313" key="12">
    <source>
        <dbReference type="EMBL" id="KAK2181360.1"/>
    </source>
</evidence>
<evidence type="ECO:0000313" key="13">
    <source>
        <dbReference type="Proteomes" id="UP001209878"/>
    </source>
</evidence>
<evidence type="ECO:0000256" key="10">
    <source>
        <dbReference type="RuleBase" id="RU004504"/>
    </source>
</evidence>
<dbReference type="EMBL" id="JAODUO010000402">
    <property type="protein sequence ID" value="KAK2181360.1"/>
    <property type="molecule type" value="Genomic_DNA"/>
</dbReference>
<evidence type="ECO:0000256" key="5">
    <source>
        <dbReference type="ARBA" id="ARBA00022898"/>
    </source>
</evidence>
<evidence type="ECO:0000256" key="6">
    <source>
        <dbReference type="PIRNR" id="PIRNR000524"/>
    </source>
</evidence>
<sequence length="391" mass="42692">MATSTAPKSLLRPMTFPRKLLLGPGPSNMSPRVAAACALPLLGHMHPEFVQIMDEVKEGIQYIFQTNNSLTLAISGTGHAAMEAACCNLLEPGDVILVAWNGTWGERFSDMAARNGADVRIVKKPAGSVFSPQEIEKAVTEHGPRVVYLTHGESSGGTLQPLDGMGVVCRRHGCLLVVDAVASIGGAPLYMDKWGIDVLYTGAQKVLSCPPGASPISFSAAAESKMAARRKKPVSFYLDMGWLANYWGCDGQPRRYHHTAPISNLYALREGLAILAEEGLEDCWRRHRRCAELLHAGLEDMGLTLFVDRPEHRLPTVTPVRVPTGIDWKEVSQYVMKHYKVELSGGLGETANEVWRIGLMGHNATPDNVRLLLRALKEGIDHCRSKVHSSL</sequence>
<dbReference type="Gene3D" id="3.40.640.10">
    <property type="entry name" value="Type I PLP-dependent aspartate aminotransferase-like (Major domain)"/>
    <property type="match status" value="1"/>
</dbReference>
<comment type="similarity">
    <text evidence="2 6 9">Belongs to the class-V pyridoxal-phosphate-dependent aminotransferase family.</text>
</comment>
<evidence type="ECO:0000256" key="4">
    <source>
        <dbReference type="ARBA" id="ARBA00022679"/>
    </source>
</evidence>
<dbReference type="Gene3D" id="3.90.1150.10">
    <property type="entry name" value="Aspartate Aminotransferase, domain 1"/>
    <property type="match status" value="1"/>
</dbReference>
<dbReference type="AlphaFoldDB" id="A0AAD9NT27"/>
<keyword evidence="4" id="KW-0808">Transferase</keyword>
<keyword evidence="13" id="KW-1185">Reference proteome</keyword>
<evidence type="ECO:0000256" key="8">
    <source>
        <dbReference type="PIRSR" id="PIRSR000524-50"/>
    </source>
</evidence>
<proteinExistence type="inferred from homology"/>
<dbReference type="FunFam" id="3.90.1150.10:FF:000039">
    <property type="entry name" value="Serine--pyruvate aminotransferase"/>
    <property type="match status" value="1"/>
</dbReference>
<dbReference type="FunFam" id="3.40.640.10:FF:000027">
    <property type="entry name" value="Serine--pyruvate aminotransferase, mitochondrial"/>
    <property type="match status" value="1"/>
</dbReference>
<reference evidence="12" key="1">
    <citation type="journal article" date="2023" name="Mol. Biol. Evol.">
        <title>Third-Generation Sequencing Reveals the Adaptive Role of the Epigenome in Three Deep-Sea Polychaetes.</title>
        <authorList>
            <person name="Perez M."/>
            <person name="Aroh O."/>
            <person name="Sun Y."/>
            <person name="Lan Y."/>
            <person name="Juniper S.K."/>
            <person name="Young C.R."/>
            <person name="Angers B."/>
            <person name="Qian P.Y."/>
        </authorList>
    </citation>
    <scope>NUCLEOTIDE SEQUENCE</scope>
    <source>
        <strain evidence="12">R07B-5</strain>
    </source>
</reference>
<dbReference type="SUPFAM" id="SSF53383">
    <property type="entry name" value="PLP-dependent transferases"/>
    <property type="match status" value="1"/>
</dbReference>
<organism evidence="12 13">
    <name type="scientific">Ridgeia piscesae</name>
    <name type="common">Tubeworm</name>
    <dbReference type="NCBI Taxonomy" id="27915"/>
    <lineage>
        <taxon>Eukaryota</taxon>
        <taxon>Metazoa</taxon>
        <taxon>Spiralia</taxon>
        <taxon>Lophotrochozoa</taxon>
        <taxon>Annelida</taxon>
        <taxon>Polychaeta</taxon>
        <taxon>Sedentaria</taxon>
        <taxon>Canalipalpata</taxon>
        <taxon>Sabellida</taxon>
        <taxon>Siboglinidae</taxon>
        <taxon>Ridgeia</taxon>
    </lineage>
</organism>
<dbReference type="InterPro" id="IPR000192">
    <property type="entry name" value="Aminotrans_V_dom"/>
</dbReference>
<feature type="domain" description="Aminotransferase class V" evidence="11">
    <location>
        <begin position="43"/>
        <end position="347"/>
    </location>
</feature>
<dbReference type="InterPro" id="IPR015421">
    <property type="entry name" value="PyrdxlP-dep_Trfase_major"/>
</dbReference>
<keyword evidence="3" id="KW-0032">Aminotransferase</keyword>
<dbReference type="EC" id="2.6.1.44" evidence="6"/>
<dbReference type="InterPro" id="IPR024169">
    <property type="entry name" value="SP_NH2Trfase/AEP_transaminase"/>
</dbReference>
<keyword evidence="5 6" id="KW-0663">Pyridoxal phosphate</keyword>
<feature type="binding site" evidence="7">
    <location>
        <position position="356"/>
    </location>
    <ligand>
        <name>substrate</name>
    </ligand>
</feature>
<evidence type="ECO:0000256" key="2">
    <source>
        <dbReference type="ARBA" id="ARBA00009236"/>
    </source>
</evidence>
<dbReference type="PANTHER" id="PTHR21152:SF40">
    <property type="entry name" value="ALANINE--GLYOXYLATE AMINOTRANSFERASE"/>
    <property type="match status" value="1"/>
</dbReference>
<dbReference type="InterPro" id="IPR015424">
    <property type="entry name" value="PyrdxlP-dep_Trfase"/>
</dbReference>